<dbReference type="EMBL" id="QVIA01000010">
    <property type="protein sequence ID" value="RGC32122.1"/>
    <property type="molecule type" value="Genomic_DNA"/>
</dbReference>
<accession>A0A3E2WW91</accession>
<gene>
    <name evidence="2" type="ORF">DWX41_10925</name>
</gene>
<protein>
    <submittedName>
        <fullName evidence="2">Uncharacterized protein</fullName>
    </submittedName>
</protein>
<dbReference type="Proteomes" id="UP000261111">
    <property type="component" value="Unassembled WGS sequence"/>
</dbReference>
<reference evidence="2 3" key="1">
    <citation type="submission" date="2018-08" db="EMBL/GenBank/DDBJ databases">
        <title>A genome reference for cultivated species of the human gut microbiota.</title>
        <authorList>
            <person name="Zou Y."/>
            <person name="Xue W."/>
            <person name="Luo G."/>
        </authorList>
    </citation>
    <scope>NUCLEOTIDE SEQUENCE [LARGE SCALE GENOMIC DNA]</scope>
    <source>
        <strain evidence="2 3">AF19-21</strain>
    </source>
</reference>
<evidence type="ECO:0000256" key="1">
    <source>
        <dbReference type="SAM" id="MobiDB-lite"/>
    </source>
</evidence>
<organism evidence="2 3">
    <name type="scientific">Hungatella hathewayi</name>
    <dbReference type="NCBI Taxonomy" id="154046"/>
    <lineage>
        <taxon>Bacteria</taxon>
        <taxon>Bacillati</taxon>
        <taxon>Bacillota</taxon>
        <taxon>Clostridia</taxon>
        <taxon>Lachnospirales</taxon>
        <taxon>Lachnospiraceae</taxon>
        <taxon>Hungatella</taxon>
    </lineage>
</organism>
<name>A0A3E2WW91_9FIRM</name>
<evidence type="ECO:0000313" key="2">
    <source>
        <dbReference type="EMBL" id="RGC32122.1"/>
    </source>
</evidence>
<proteinExistence type="predicted"/>
<feature type="compositionally biased region" description="Polar residues" evidence="1">
    <location>
        <begin position="57"/>
        <end position="66"/>
    </location>
</feature>
<sequence>MKRAGEDKAGGRPQKRALPQCAYTFKIFPPSVHDIPFTISPAGRIICSYKCSVRHQTPAGTRGNSESYEERIRRIL</sequence>
<evidence type="ECO:0000313" key="3">
    <source>
        <dbReference type="Proteomes" id="UP000261111"/>
    </source>
</evidence>
<feature type="region of interest" description="Disordered" evidence="1">
    <location>
        <begin position="57"/>
        <end position="76"/>
    </location>
</feature>
<comment type="caution">
    <text evidence="2">The sequence shown here is derived from an EMBL/GenBank/DDBJ whole genome shotgun (WGS) entry which is preliminary data.</text>
</comment>
<dbReference type="AlphaFoldDB" id="A0A3E2WW91"/>